<sequence length="136" mass="15485">KDVFNLTGVLQQLEAQFTIKDVVEDARRIGFWLAANLIGPVLSWLIRFSTTTDIASLDYAVFVLEFERAFAGKVDTFDLLNKFSSMNQKNNVDGYIAEFDKYRSFLPANTLSNKALTNLFIKGLQPTLAKKFRLHK</sequence>
<feature type="non-terminal residue" evidence="2">
    <location>
        <position position="136"/>
    </location>
</feature>
<dbReference type="Proteomes" id="UP000750334">
    <property type="component" value="Unassembled WGS sequence"/>
</dbReference>
<comment type="caution">
    <text evidence="2">The sequence shown here is derived from an EMBL/GenBank/DDBJ whole genome shotgun (WGS) entry which is preliminary data.</text>
</comment>
<accession>A0A9P7B1G2</accession>
<dbReference type="OrthoDB" id="10471443at2759"/>
<keyword evidence="3" id="KW-1185">Reference proteome</keyword>
<name>A0A9P7B1G2_MAUEX</name>
<evidence type="ECO:0000313" key="3">
    <source>
        <dbReference type="Proteomes" id="UP000750334"/>
    </source>
</evidence>
<dbReference type="Pfam" id="PF19259">
    <property type="entry name" value="Ty3_capsid"/>
    <property type="match status" value="1"/>
</dbReference>
<evidence type="ECO:0000313" key="2">
    <source>
        <dbReference type="EMBL" id="KAG0653178.1"/>
    </source>
</evidence>
<dbReference type="InterPro" id="IPR045358">
    <property type="entry name" value="Ty3_capsid"/>
</dbReference>
<dbReference type="AlphaFoldDB" id="A0A9P7B1G2"/>
<reference evidence="2 3" key="1">
    <citation type="submission" date="2020-11" db="EMBL/GenBank/DDBJ databases">
        <title>Kefir isolates.</title>
        <authorList>
            <person name="Marcisauskas S."/>
            <person name="Kim Y."/>
            <person name="Blasche S."/>
        </authorList>
    </citation>
    <scope>NUCLEOTIDE SEQUENCE [LARGE SCALE GENOMIC DNA]</scope>
    <source>
        <strain evidence="2 3">OG2</strain>
    </source>
</reference>
<feature type="domain" description="Ty3 transposon capsid-like protein" evidence="1">
    <location>
        <begin position="1"/>
        <end position="136"/>
    </location>
</feature>
<feature type="non-terminal residue" evidence="2">
    <location>
        <position position="1"/>
    </location>
</feature>
<proteinExistence type="predicted"/>
<protein>
    <recommendedName>
        <fullName evidence="1">Ty3 transposon capsid-like protein domain-containing protein</fullName>
    </recommendedName>
</protein>
<dbReference type="EMBL" id="PUHR01000522">
    <property type="protein sequence ID" value="KAG0653178.1"/>
    <property type="molecule type" value="Genomic_DNA"/>
</dbReference>
<gene>
    <name evidence="2" type="ORF">C6P45_004226</name>
</gene>
<evidence type="ECO:0000259" key="1">
    <source>
        <dbReference type="Pfam" id="PF19259"/>
    </source>
</evidence>
<organism evidence="2 3">
    <name type="scientific">Maudiozyma exigua</name>
    <name type="common">Yeast</name>
    <name type="synonym">Kazachstania exigua</name>
    <dbReference type="NCBI Taxonomy" id="34358"/>
    <lineage>
        <taxon>Eukaryota</taxon>
        <taxon>Fungi</taxon>
        <taxon>Dikarya</taxon>
        <taxon>Ascomycota</taxon>
        <taxon>Saccharomycotina</taxon>
        <taxon>Saccharomycetes</taxon>
        <taxon>Saccharomycetales</taxon>
        <taxon>Saccharomycetaceae</taxon>
        <taxon>Maudiozyma</taxon>
    </lineage>
</organism>